<gene>
    <name evidence="3" type="ORF">A3J98_02640</name>
</gene>
<proteinExistence type="predicted"/>
<evidence type="ECO:0000313" key="3">
    <source>
        <dbReference type="EMBL" id="OGC46563.1"/>
    </source>
</evidence>
<evidence type="ECO:0000256" key="1">
    <source>
        <dbReference type="SAM" id="MobiDB-lite"/>
    </source>
</evidence>
<dbReference type="InterPro" id="IPR003961">
    <property type="entry name" value="FN3_dom"/>
</dbReference>
<keyword evidence="2" id="KW-1133">Transmembrane helix</keyword>
<dbReference type="GO" id="GO:0003993">
    <property type="term" value="F:acid phosphatase activity"/>
    <property type="evidence" value="ECO:0007669"/>
    <property type="project" value="InterPro"/>
</dbReference>
<name>A0A1F4UQW7_9BACT</name>
<dbReference type="AlphaFoldDB" id="A0A1F4UQW7"/>
<dbReference type="InterPro" id="IPR008963">
    <property type="entry name" value="Purple_acid_Pase-like_N"/>
</dbReference>
<organism evidence="3 4">
    <name type="scientific">candidate division WS6 bacterium RIFOXYC1_FULL_33_10</name>
    <dbReference type="NCBI Taxonomy" id="1802606"/>
    <lineage>
        <taxon>Bacteria</taxon>
        <taxon>Candidatus Dojkabacteria</taxon>
    </lineage>
</organism>
<sequence>MQLTPYQKKQIRFVLVLLLGIPATIFAVYKGVEYLSQATGDPTPEQVVISNVTNVSIVLSWYTQKEVEGYVIPVLDGVEKAPVADKRGAGKRLSHYVELRSLEPETEYSFILMSDDQKYESGTTGAYKAKTLNVGTETPSPVEVHGFLEGSSIEDSIVYILFENKSAYPVSTVVSSSGSWMVYLYTNNIDDESIVKVTADTKLVLMGRKDLANGAVLEGTFSALFDSNRKLNQAYTFELGDTQNLISYFPPETVLGSASSTVIPVDDDDEDETPTPPPVQPDDDDEEIPNDDEPYSGEYTIKHDISWTDLVSESSSFNLENGEDTILVTNLTNAGFSVVWRSSEKEEGYVKYGTSKTALNTEVRDYRDGFVSMGKYNSHLIETERLESETTYYFEVYSGGKVYDNDGEKYSVTTFPLLSTAIPFETKSGQVLNATDPSDWVLVFKLIDNDEVGTLGSSGYLSTLPDEEGYWMTTIGDSRSEDGDSYFSFSDTDILQTFFVGADSKKFDYPLSQEDMEFDVLEIGQTTTSSSVKLLSDYGIIKLR</sequence>
<evidence type="ECO:0008006" key="5">
    <source>
        <dbReference type="Google" id="ProtNLM"/>
    </source>
</evidence>
<feature type="transmembrane region" description="Helical" evidence="2">
    <location>
        <begin position="12"/>
        <end position="29"/>
    </location>
</feature>
<dbReference type="Gene3D" id="2.60.40.380">
    <property type="entry name" value="Purple acid phosphatase-like, N-terminal"/>
    <property type="match status" value="1"/>
</dbReference>
<comment type="caution">
    <text evidence="3">The sequence shown here is derived from an EMBL/GenBank/DDBJ whole genome shotgun (WGS) entry which is preliminary data.</text>
</comment>
<dbReference type="InterPro" id="IPR013783">
    <property type="entry name" value="Ig-like_fold"/>
</dbReference>
<dbReference type="GO" id="GO:0046872">
    <property type="term" value="F:metal ion binding"/>
    <property type="evidence" value="ECO:0007669"/>
    <property type="project" value="InterPro"/>
</dbReference>
<accession>A0A1F4UQW7</accession>
<keyword evidence="2" id="KW-0812">Transmembrane</keyword>
<feature type="region of interest" description="Disordered" evidence="1">
    <location>
        <begin position="261"/>
        <end position="297"/>
    </location>
</feature>
<dbReference type="Gene3D" id="2.60.40.10">
    <property type="entry name" value="Immunoglobulins"/>
    <property type="match status" value="1"/>
</dbReference>
<feature type="compositionally biased region" description="Acidic residues" evidence="1">
    <location>
        <begin position="281"/>
        <end position="295"/>
    </location>
</feature>
<keyword evidence="2" id="KW-0472">Membrane</keyword>
<dbReference type="CDD" id="cd00063">
    <property type="entry name" value="FN3"/>
    <property type="match status" value="1"/>
</dbReference>
<reference evidence="3 4" key="1">
    <citation type="journal article" date="2016" name="Nat. Commun.">
        <title>Thousands of microbial genomes shed light on interconnected biogeochemical processes in an aquifer system.</title>
        <authorList>
            <person name="Anantharaman K."/>
            <person name="Brown C.T."/>
            <person name="Hug L.A."/>
            <person name="Sharon I."/>
            <person name="Castelle C.J."/>
            <person name="Probst A.J."/>
            <person name="Thomas B.C."/>
            <person name="Singh A."/>
            <person name="Wilkins M.J."/>
            <person name="Karaoz U."/>
            <person name="Brodie E.L."/>
            <person name="Williams K.H."/>
            <person name="Hubbard S.S."/>
            <person name="Banfield J.F."/>
        </authorList>
    </citation>
    <scope>NUCLEOTIDE SEQUENCE [LARGE SCALE GENOMIC DNA]</scope>
</reference>
<evidence type="ECO:0000256" key="2">
    <source>
        <dbReference type="SAM" id="Phobius"/>
    </source>
</evidence>
<protein>
    <recommendedName>
        <fullName evidence="5">Fibronectin type-III domain-containing protein</fullName>
    </recommendedName>
</protein>
<dbReference type="EMBL" id="MEUP01000028">
    <property type="protein sequence ID" value="OGC46563.1"/>
    <property type="molecule type" value="Genomic_DNA"/>
</dbReference>
<dbReference type="Proteomes" id="UP000178631">
    <property type="component" value="Unassembled WGS sequence"/>
</dbReference>
<evidence type="ECO:0000313" key="4">
    <source>
        <dbReference type="Proteomes" id="UP000178631"/>
    </source>
</evidence>
<dbReference type="SUPFAM" id="SSF49363">
    <property type="entry name" value="Purple acid phosphatase, N-terminal domain"/>
    <property type="match status" value="1"/>
</dbReference>